<accession>A0ABT2ZBN4</accession>
<dbReference type="InterPro" id="IPR036761">
    <property type="entry name" value="TTHA0802/YceI-like_sf"/>
</dbReference>
<proteinExistence type="predicted"/>
<dbReference type="RefSeq" id="WP_263734075.1">
    <property type="nucleotide sequence ID" value="NZ_JAOWKY010000001.1"/>
</dbReference>
<dbReference type="EMBL" id="JAOWKY010000001">
    <property type="protein sequence ID" value="MCV2868465.1"/>
    <property type="molecule type" value="Genomic_DNA"/>
</dbReference>
<name>A0ABT2ZBN4_9RHOB</name>
<dbReference type="PANTHER" id="PTHR34406">
    <property type="entry name" value="PROTEIN YCEI"/>
    <property type="match status" value="1"/>
</dbReference>
<reference evidence="2 3" key="1">
    <citation type="submission" date="2022-10" db="EMBL/GenBank/DDBJ databases">
        <title>Defluviimonas sp. nov., isolated from ocean surface water.</title>
        <authorList>
            <person name="He W."/>
            <person name="Wang L."/>
            <person name="Zhang D.-F."/>
        </authorList>
    </citation>
    <scope>NUCLEOTIDE SEQUENCE [LARGE SCALE GENOMIC DNA]</scope>
    <source>
        <strain evidence="2 3">WL0002</strain>
    </source>
</reference>
<evidence type="ECO:0000313" key="3">
    <source>
        <dbReference type="Proteomes" id="UP001652542"/>
    </source>
</evidence>
<protein>
    <submittedName>
        <fullName evidence="2">YceI family protein</fullName>
    </submittedName>
</protein>
<dbReference type="PANTHER" id="PTHR34406:SF1">
    <property type="entry name" value="PROTEIN YCEI"/>
    <property type="match status" value="1"/>
</dbReference>
<gene>
    <name evidence="2" type="ORF">OEW28_07470</name>
</gene>
<comment type="caution">
    <text evidence="2">The sequence shown here is derived from an EMBL/GenBank/DDBJ whole genome shotgun (WGS) entry which is preliminary data.</text>
</comment>
<dbReference type="InterPro" id="IPR007372">
    <property type="entry name" value="Lipid/polyisoprenoid-bd_YceI"/>
</dbReference>
<dbReference type="SMART" id="SM00867">
    <property type="entry name" value="YceI"/>
    <property type="match status" value="1"/>
</dbReference>
<feature type="domain" description="Lipid/polyisoprenoid-binding YceI-like" evidence="1">
    <location>
        <begin position="49"/>
        <end position="211"/>
    </location>
</feature>
<dbReference type="SUPFAM" id="SSF101874">
    <property type="entry name" value="YceI-like"/>
    <property type="match status" value="1"/>
</dbReference>
<dbReference type="Pfam" id="PF04264">
    <property type="entry name" value="YceI"/>
    <property type="match status" value="1"/>
</dbReference>
<organism evidence="2 3">
    <name type="scientific">Albidovulum marisflavi</name>
    <dbReference type="NCBI Taxonomy" id="2984159"/>
    <lineage>
        <taxon>Bacteria</taxon>
        <taxon>Pseudomonadati</taxon>
        <taxon>Pseudomonadota</taxon>
        <taxon>Alphaproteobacteria</taxon>
        <taxon>Rhodobacterales</taxon>
        <taxon>Paracoccaceae</taxon>
        <taxon>Albidovulum</taxon>
    </lineage>
</organism>
<evidence type="ECO:0000313" key="2">
    <source>
        <dbReference type="EMBL" id="MCV2868465.1"/>
    </source>
</evidence>
<dbReference type="Proteomes" id="UP001652542">
    <property type="component" value="Unassembled WGS sequence"/>
</dbReference>
<sequence length="214" mass="23027">MKGSPDSTRDTAKGAFGGSRHRLRMAWLPGLLWGLIALVAHPALSAPLDYLLDVRGSQVGFEVEFNQGIIRGTMPIASTAVVLDFDNAANSRADVILNADGARANVPFATQAMKSEGVLDTARFPTITFTGTKFRRDGDAASVQGTITLRGQTRPITLDAQIFRPQGTQPGYRERLSVQLTGTLLRSEFGATGFADMVGDKVRLRILARLVLSP</sequence>
<evidence type="ECO:0000259" key="1">
    <source>
        <dbReference type="SMART" id="SM00867"/>
    </source>
</evidence>
<keyword evidence="3" id="KW-1185">Reference proteome</keyword>
<dbReference type="Gene3D" id="2.40.128.110">
    <property type="entry name" value="Lipid/polyisoprenoid-binding, YceI-like"/>
    <property type="match status" value="1"/>
</dbReference>